<evidence type="ECO:0000313" key="2">
    <source>
        <dbReference type="EMBL" id="GGP03902.1"/>
    </source>
</evidence>
<gene>
    <name evidence="2" type="ORF">GCM10010992_14080</name>
</gene>
<dbReference type="Proteomes" id="UP000620064">
    <property type="component" value="Unassembled WGS sequence"/>
</dbReference>
<reference evidence="3" key="1">
    <citation type="journal article" date="2019" name="Int. J. Syst. Evol. Microbiol.">
        <title>The Global Catalogue of Microorganisms (GCM) 10K type strain sequencing project: providing services to taxonomists for standard genome sequencing and annotation.</title>
        <authorList>
            <consortium name="The Broad Institute Genomics Platform"/>
            <consortium name="The Broad Institute Genome Sequencing Center for Infectious Disease"/>
            <person name="Wu L."/>
            <person name="Ma J."/>
        </authorList>
    </citation>
    <scope>NUCLEOTIDE SEQUENCE [LARGE SCALE GENOMIC DNA]</scope>
    <source>
        <strain evidence="3">CGMCC 1.7656</strain>
    </source>
</reference>
<protein>
    <recommendedName>
        <fullName evidence="4">TonB protein C-terminal</fullName>
    </recommendedName>
</protein>
<comment type="caution">
    <text evidence="2">The sequence shown here is derived from an EMBL/GenBank/DDBJ whole genome shotgun (WGS) entry which is preliminary data.</text>
</comment>
<dbReference type="RefSeq" id="WP_188617366.1">
    <property type="nucleotide sequence ID" value="NZ_BMLV01000002.1"/>
</dbReference>
<evidence type="ECO:0000313" key="3">
    <source>
        <dbReference type="Proteomes" id="UP000620064"/>
    </source>
</evidence>
<feature type="chain" id="PRO_5045590665" description="TonB protein C-terminal" evidence="1">
    <location>
        <begin position="18"/>
        <end position="169"/>
    </location>
</feature>
<evidence type="ECO:0008006" key="4">
    <source>
        <dbReference type="Google" id="ProtNLM"/>
    </source>
</evidence>
<dbReference type="EMBL" id="BMLV01000002">
    <property type="protein sequence ID" value="GGP03902.1"/>
    <property type="molecule type" value="Genomic_DNA"/>
</dbReference>
<feature type="signal peptide" evidence="1">
    <location>
        <begin position="1"/>
        <end position="17"/>
    </location>
</feature>
<name>A0ABQ2NKW4_9FLAO</name>
<keyword evidence="1" id="KW-0732">Signal</keyword>
<proteinExistence type="predicted"/>
<accession>A0ABQ2NKW4</accession>
<sequence>MKNLIFMSLLFSSFCFAQNDLEEMRNEDQLLLSENGRNTFRLDIRQPFTLNKVYTCKKSDFNSQFSKAEFPGGEEVFVKQLKKYANAYLDRNSYSLNGTFYVSFDVDKDGKMKNIVVEPKVQNAEMFIVDLKFSLLRIKTLWKPAVCAGASVSSRVKLRLDFTTDFTDS</sequence>
<evidence type="ECO:0000256" key="1">
    <source>
        <dbReference type="SAM" id="SignalP"/>
    </source>
</evidence>
<keyword evidence="3" id="KW-1185">Reference proteome</keyword>
<organism evidence="2 3">
    <name type="scientific">Cloacibacterium rupense</name>
    <dbReference type="NCBI Taxonomy" id="517423"/>
    <lineage>
        <taxon>Bacteria</taxon>
        <taxon>Pseudomonadati</taxon>
        <taxon>Bacteroidota</taxon>
        <taxon>Flavobacteriia</taxon>
        <taxon>Flavobacteriales</taxon>
        <taxon>Weeksellaceae</taxon>
    </lineage>
</organism>